<dbReference type="Pfam" id="PF09471">
    <property type="entry name" value="Peptidase_M64"/>
    <property type="match status" value="1"/>
</dbReference>
<evidence type="ECO:0000256" key="1">
    <source>
        <dbReference type="SAM" id="MobiDB-lite"/>
    </source>
</evidence>
<dbReference type="GO" id="GO:0008237">
    <property type="term" value="F:metallopeptidase activity"/>
    <property type="evidence" value="ECO:0007669"/>
    <property type="project" value="InterPro"/>
</dbReference>
<dbReference type="InterPro" id="IPR019026">
    <property type="entry name" value="Peptidase_M64_IgA"/>
</dbReference>
<dbReference type="EMBL" id="JACGCI010000028">
    <property type="protein sequence ID" value="KAF6755761.1"/>
    <property type="molecule type" value="Genomic_DNA"/>
</dbReference>
<sequence length="593" mass="65539">MFISTSVIASLIQFVITVELGVQGSSKPTPKLARVDASGRRTGHPQQPTKQGPQGSYHRASCDFVDEIVGQRTLYDAHDFQRQSPLWDHSGRNSAGSVPAPQLELIPLGLSGSADNRVDLVFFSDGYLSSERAKFIADATRLADDVSKNQTFYTVKPLLNFWAAFSPSKEAERNRSSTVYGLYRQGTQLRGVYYSKPEVARAACASLGSRCDYPILLANDPLYGGLGGEFTVITSSYLNGPLVLRHELGHSIIEVGEEYDGGFAYCGVNAAHESERTSSLPWKQWLTEQPLAKEAAKSSNGGSLSQPPSAPRVERSIMPFQSYPWTMLKARSPWIAEFTSSGEYSRYLVKFSLSGVPEKSNLRVELDGVDLGWAPEPLVGVDRWHYDIFVSEKLAPGPHELRFALQDSKLEGISQLCSVEVLEFGDESEFNSTPGHYSLYPTFSLSNETSYRPTNQDCLMRAVVKPNFCKACMETLWLQLLKRVHLIEGLNESCNAHGTRTLALDLVPLAHLRTGDERAVAEISNESYTITWTKDSKPLEKHTNQTSIHLNKTDSVGKYTVQVKFATDAVRLTDSSALVDTLEHQISSPCPHA</sequence>
<dbReference type="AlphaFoldDB" id="A0A8H6I1P6"/>
<reference evidence="3 4" key="1">
    <citation type="submission" date="2020-07" db="EMBL/GenBank/DDBJ databases">
        <title>Comparative genomics of pyrophilous fungi reveals a link between fire events and developmental genes.</title>
        <authorList>
            <consortium name="DOE Joint Genome Institute"/>
            <person name="Steindorff A.S."/>
            <person name="Carver A."/>
            <person name="Calhoun S."/>
            <person name="Stillman K."/>
            <person name="Liu H."/>
            <person name="Lipzen A."/>
            <person name="Pangilinan J."/>
            <person name="Labutti K."/>
            <person name="Bruns T.D."/>
            <person name="Grigoriev I.V."/>
        </authorList>
    </citation>
    <scope>NUCLEOTIDE SEQUENCE [LARGE SCALE GENOMIC DNA]</scope>
    <source>
        <strain evidence="3 4">CBS 144469</strain>
    </source>
</reference>
<comment type="caution">
    <text evidence="3">The sequence shown here is derived from an EMBL/GenBank/DDBJ whole genome shotgun (WGS) entry which is preliminary data.</text>
</comment>
<dbReference type="Proteomes" id="UP000521943">
    <property type="component" value="Unassembled WGS sequence"/>
</dbReference>
<dbReference type="InterPro" id="IPR024079">
    <property type="entry name" value="MetalloPept_cat_dom_sf"/>
</dbReference>
<evidence type="ECO:0000313" key="3">
    <source>
        <dbReference type="EMBL" id="KAF6755761.1"/>
    </source>
</evidence>
<feature type="region of interest" description="Disordered" evidence="1">
    <location>
        <begin position="25"/>
        <end position="57"/>
    </location>
</feature>
<feature type="signal peptide" evidence="2">
    <location>
        <begin position="1"/>
        <end position="17"/>
    </location>
</feature>
<gene>
    <name evidence="3" type="ORF">DFP72DRAFT_1067087</name>
</gene>
<evidence type="ECO:0000313" key="4">
    <source>
        <dbReference type="Proteomes" id="UP000521943"/>
    </source>
</evidence>
<dbReference type="Gene3D" id="3.40.390.10">
    <property type="entry name" value="Collagenase (Catalytic Domain)"/>
    <property type="match status" value="1"/>
</dbReference>
<feature type="chain" id="PRO_5034765771" evidence="2">
    <location>
        <begin position="18"/>
        <end position="593"/>
    </location>
</feature>
<dbReference type="OrthoDB" id="2961863at2759"/>
<keyword evidence="4" id="KW-1185">Reference proteome</keyword>
<proteinExistence type="predicted"/>
<keyword evidence="2" id="KW-0732">Signal</keyword>
<accession>A0A8H6I1P6</accession>
<evidence type="ECO:0000256" key="2">
    <source>
        <dbReference type="SAM" id="SignalP"/>
    </source>
</evidence>
<feature type="compositionally biased region" description="Polar residues" evidence="1">
    <location>
        <begin position="44"/>
        <end position="54"/>
    </location>
</feature>
<organism evidence="3 4">
    <name type="scientific">Ephemerocybe angulata</name>
    <dbReference type="NCBI Taxonomy" id="980116"/>
    <lineage>
        <taxon>Eukaryota</taxon>
        <taxon>Fungi</taxon>
        <taxon>Dikarya</taxon>
        <taxon>Basidiomycota</taxon>
        <taxon>Agaricomycotina</taxon>
        <taxon>Agaricomycetes</taxon>
        <taxon>Agaricomycetidae</taxon>
        <taxon>Agaricales</taxon>
        <taxon>Agaricineae</taxon>
        <taxon>Psathyrellaceae</taxon>
        <taxon>Ephemerocybe</taxon>
    </lineage>
</organism>
<protein>
    <submittedName>
        <fullName evidence="3">IgA peptidase M64-domain-containing protein</fullName>
    </submittedName>
</protein>
<name>A0A8H6I1P6_9AGAR</name>